<evidence type="ECO:0000313" key="2">
    <source>
        <dbReference type="Proteomes" id="UP000301751"/>
    </source>
</evidence>
<dbReference type="AlphaFoldDB" id="A0A480B0N3"/>
<organism evidence="1 2">
    <name type="scientific">Pseudaquabacterium pictum</name>
    <dbReference type="NCBI Taxonomy" id="2315236"/>
    <lineage>
        <taxon>Bacteria</taxon>
        <taxon>Pseudomonadati</taxon>
        <taxon>Pseudomonadota</taxon>
        <taxon>Betaproteobacteria</taxon>
        <taxon>Burkholderiales</taxon>
        <taxon>Sphaerotilaceae</taxon>
        <taxon>Pseudaquabacterium</taxon>
    </lineage>
</organism>
<dbReference type="SUPFAM" id="SSF55469">
    <property type="entry name" value="FMN-dependent nitroreductase-like"/>
    <property type="match status" value="1"/>
</dbReference>
<gene>
    <name evidence="1" type="ORF">AQPW35_37390</name>
</gene>
<evidence type="ECO:0008006" key="3">
    <source>
        <dbReference type="Google" id="ProtNLM"/>
    </source>
</evidence>
<dbReference type="GO" id="GO:0016491">
    <property type="term" value="F:oxidoreductase activity"/>
    <property type="evidence" value="ECO:0007669"/>
    <property type="project" value="InterPro"/>
</dbReference>
<accession>A0A480B0N3</accession>
<sequence length="395" mass="41991">MQRRQFIRLSGGGLVWGAVAGAGLAGCSSFEVPPGAVAAWQPPAAPQGDLRRWLLAHALLAPNPHNQQPWQADLATPGQIGLRLDPQRLLPATDPFGRQILLGAGAFLELLVMAAAARGHRAEVALFPQGAPGPDLPAVHRLPFATVRLVADAAVAPDPLFAQVLRRRTDRRAYDPARPPSAEALARLRAAAATQPVRFGSATAADGGRLAAIQSIAREAWRTELTTEPAMMESVRLLRVGAAEIDQHRDGISITSPMLVALDRLGLFDRSRFPAADSQAVTAQLKDFDAITASTPAYFWLVTEGNSRPQQVAAGRAHVRVNLAATAAGLVLHPNQQALQEYPEVAKPYQAVHALLDAPAPRFTVQMLARLGHLPAGTAAALPAPRRGLARQFAV</sequence>
<dbReference type="InterPro" id="IPR000415">
    <property type="entry name" value="Nitroreductase-like"/>
</dbReference>
<dbReference type="RefSeq" id="WP_137734380.1">
    <property type="nucleotide sequence ID" value="NZ_BJCL01000010.1"/>
</dbReference>
<reference evidence="2" key="1">
    <citation type="submission" date="2019-03" db="EMBL/GenBank/DDBJ databases">
        <title>Aquabacterium pictum sp.nov., the first bacteriochlorophyll a-containing freshwater bacterium in the genus Aquabacterium of the class Betaproteobacteria.</title>
        <authorList>
            <person name="Hirose S."/>
            <person name="Tank M."/>
            <person name="Hara E."/>
            <person name="Tamaki H."/>
            <person name="Takaichi S."/>
            <person name="Haruta S."/>
            <person name="Hanada S."/>
        </authorList>
    </citation>
    <scope>NUCLEOTIDE SEQUENCE [LARGE SCALE GENOMIC DNA]</scope>
    <source>
        <strain evidence="2">W35</strain>
    </source>
</reference>
<dbReference type="Gene3D" id="3.40.109.10">
    <property type="entry name" value="NADH Oxidase"/>
    <property type="match status" value="1"/>
</dbReference>
<dbReference type="NCBIfam" id="NF047509">
    <property type="entry name" value="Rv3131_FMN_oxido"/>
    <property type="match status" value="1"/>
</dbReference>
<dbReference type="EMBL" id="BJCL01000010">
    <property type="protein sequence ID" value="GCL64658.1"/>
    <property type="molecule type" value="Genomic_DNA"/>
</dbReference>
<comment type="caution">
    <text evidence="1">The sequence shown here is derived from an EMBL/GenBank/DDBJ whole genome shotgun (WGS) entry which is preliminary data.</text>
</comment>
<name>A0A480B0N3_9BURK</name>
<dbReference type="OrthoDB" id="272552at2"/>
<keyword evidence="2" id="KW-1185">Reference proteome</keyword>
<protein>
    <recommendedName>
        <fullName evidence="3">Twin-arginine translocation pathway signal protein</fullName>
    </recommendedName>
</protein>
<proteinExistence type="predicted"/>
<dbReference type="PROSITE" id="PS51257">
    <property type="entry name" value="PROKAR_LIPOPROTEIN"/>
    <property type="match status" value="1"/>
</dbReference>
<evidence type="ECO:0000313" key="1">
    <source>
        <dbReference type="EMBL" id="GCL64658.1"/>
    </source>
</evidence>
<dbReference type="Proteomes" id="UP000301751">
    <property type="component" value="Unassembled WGS sequence"/>
</dbReference>